<name>A0A9W9HEA6_9EURO</name>
<reference evidence="1" key="2">
    <citation type="journal article" date="2023" name="IMA Fungus">
        <title>Comparative genomic study of the Penicillium genus elucidates a diverse pangenome and 15 lateral gene transfer events.</title>
        <authorList>
            <person name="Petersen C."/>
            <person name="Sorensen T."/>
            <person name="Nielsen M.R."/>
            <person name="Sondergaard T.E."/>
            <person name="Sorensen J.L."/>
            <person name="Fitzpatrick D.A."/>
            <person name="Frisvad J.C."/>
            <person name="Nielsen K.L."/>
        </authorList>
    </citation>
    <scope>NUCLEOTIDE SEQUENCE</scope>
    <source>
        <strain evidence="1">IBT 21472</strain>
    </source>
</reference>
<evidence type="ECO:0000313" key="2">
    <source>
        <dbReference type="Proteomes" id="UP001147746"/>
    </source>
</evidence>
<dbReference type="Proteomes" id="UP001147746">
    <property type="component" value="Unassembled WGS sequence"/>
</dbReference>
<accession>A0A9W9HEA6</accession>
<comment type="caution">
    <text evidence="1">The sequence shown here is derived from an EMBL/GenBank/DDBJ whole genome shotgun (WGS) entry which is preliminary data.</text>
</comment>
<proteinExistence type="predicted"/>
<dbReference type="AlphaFoldDB" id="A0A9W9HEA6"/>
<reference evidence="1" key="1">
    <citation type="submission" date="2022-12" db="EMBL/GenBank/DDBJ databases">
        <authorList>
            <person name="Petersen C."/>
        </authorList>
    </citation>
    <scope>NUCLEOTIDE SEQUENCE</scope>
    <source>
        <strain evidence="1">IBT 21472</strain>
    </source>
</reference>
<gene>
    <name evidence="1" type="ORF">N7476_007273</name>
</gene>
<protein>
    <submittedName>
        <fullName evidence="1">Uncharacterized protein</fullName>
    </submittedName>
</protein>
<sequence>MTNFATFGPDSFIDTFPAAYAAMEAESKATGAVTMDSSDIWIANPPLSNLILDKSEGPFYDLCISFDILGDEEWSPAGSSISARLQWFTNNADRFPSVFTAAAYLCNAQLLSVFSGARMCTRTSGRIWRFHPSRCWELYSSLSLSASI</sequence>
<organism evidence="1 2">
    <name type="scientific">Penicillium atrosanguineum</name>
    <dbReference type="NCBI Taxonomy" id="1132637"/>
    <lineage>
        <taxon>Eukaryota</taxon>
        <taxon>Fungi</taxon>
        <taxon>Dikarya</taxon>
        <taxon>Ascomycota</taxon>
        <taxon>Pezizomycotina</taxon>
        <taxon>Eurotiomycetes</taxon>
        <taxon>Eurotiomycetidae</taxon>
        <taxon>Eurotiales</taxon>
        <taxon>Aspergillaceae</taxon>
        <taxon>Penicillium</taxon>
    </lineage>
</organism>
<keyword evidence="2" id="KW-1185">Reference proteome</keyword>
<evidence type="ECO:0000313" key="1">
    <source>
        <dbReference type="EMBL" id="KAJ5311413.1"/>
    </source>
</evidence>
<dbReference type="EMBL" id="JAPZBO010000007">
    <property type="protein sequence ID" value="KAJ5311413.1"/>
    <property type="molecule type" value="Genomic_DNA"/>
</dbReference>